<evidence type="ECO:0000313" key="5">
    <source>
        <dbReference type="Proteomes" id="UP000188181"/>
    </source>
</evidence>
<dbReference type="GO" id="GO:0016788">
    <property type="term" value="F:hydrolase activity, acting on ester bonds"/>
    <property type="evidence" value="ECO:0007669"/>
    <property type="project" value="UniProtKB-ARBA"/>
</dbReference>
<name>A0A1Q2MHM1_9BACT</name>
<dbReference type="STRING" id="1851148.SMSP2_02130"/>
<evidence type="ECO:0008006" key="6">
    <source>
        <dbReference type="Google" id="ProtNLM"/>
    </source>
</evidence>
<dbReference type="Gene3D" id="3.40.50.1110">
    <property type="entry name" value="SGNH hydrolase"/>
    <property type="match status" value="1"/>
</dbReference>
<dbReference type="EMBL" id="CP019646">
    <property type="protein sequence ID" value="AQQ71752.1"/>
    <property type="molecule type" value="Genomic_DNA"/>
</dbReference>
<dbReference type="KEGG" id="pbas:SMSP2_02130"/>
<organism evidence="4 5">
    <name type="scientific">Limihaloglobus sulfuriphilus</name>
    <dbReference type="NCBI Taxonomy" id="1851148"/>
    <lineage>
        <taxon>Bacteria</taxon>
        <taxon>Pseudomonadati</taxon>
        <taxon>Planctomycetota</taxon>
        <taxon>Phycisphaerae</taxon>
        <taxon>Sedimentisphaerales</taxon>
        <taxon>Sedimentisphaeraceae</taxon>
        <taxon>Limihaloglobus</taxon>
    </lineage>
</organism>
<evidence type="ECO:0000313" key="4">
    <source>
        <dbReference type="EMBL" id="AQQ71752.1"/>
    </source>
</evidence>
<dbReference type="PANTHER" id="PTHR30383:SF29">
    <property type="entry name" value="SGNH HYDROLASE-TYPE ESTERASE DOMAIN-CONTAINING PROTEIN"/>
    <property type="match status" value="1"/>
</dbReference>
<gene>
    <name evidence="4" type="ORF">SMSP2_02130</name>
</gene>
<evidence type="ECO:0000259" key="3">
    <source>
        <dbReference type="Pfam" id="PF14607"/>
    </source>
</evidence>
<keyword evidence="1" id="KW-0732">Signal</keyword>
<feature type="domain" description="SGNH hydrolase-type esterase" evidence="2">
    <location>
        <begin position="183"/>
        <end position="358"/>
    </location>
</feature>
<reference evidence="5" key="1">
    <citation type="submission" date="2017-02" db="EMBL/GenBank/DDBJ databases">
        <title>Comparative genomics and description of representatives of a novel lineage of planctomycetes thriving in anoxic sediments.</title>
        <authorList>
            <person name="Spring S."/>
            <person name="Bunk B."/>
            <person name="Sproer C."/>
        </authorList>
    </citation>
    <scope>NUCLEOTIDE SEQUENCE [LARGE SCALE GENOMIC DNA]</scope>
    <source>
        <strain evidence="5">SM-Chi-D1</strain>
    </source>
</reference>
<dbReference type="Gene3D" id="2.60.120.260">
    <property type="entry name" value="Galactose-binding domain-like"/>
    <property type="match status" value="1"/>
</dbReference>
<protein>
    <recommendedName>
        <fullName evidence="6">SGNH hydrolase-type esterase domain-containing protein</fullName>
    </recommendedName>
</protein>
<dbReference type="RefSeq" id="WP_146683895.1">
    <property type="nucleotide sequence ID" value="NZ_CP019646.1"/>
</dbReference>
<dbReference type="AlphaFoldDB" id="A0A1Q2MHM1"/>
<feature type="domain" description="SGNH hydrolase-type esterase N-terminal" evidence="3">
    <location>
        <begin position="23"/>
        <end position="173"/>
    </location>
</feature>
<dbReference type="InterPro" id="IPR036514">
    <property type="entry name" value="SGNH_hydro_sf"/>
</dbReference>
<dbReference type="OrthoDB" id="5624617at2"/>
<feature type="chain" id="PRO_5012320567" description="SGNH hydrolase-type esterase domain-containing protein" evidence="1">
    <location>
        <begin position="21"/>
        <end position="368"/>
    </location>
</feature>
<dbReference type="PANTHER" id="PTHR30383">
    <property type="entry name" value="THIOESTERASE 1/PROTEASE 1/LYSOPHOSPHOLIPASE L1"/>
    <property type="match status" value="1"/>
</dbReference>
<dbReference type="InterPro" id="IPR032740">
    <property type="entry name" value="GxDLY"/>
</dbReference>
<sequence precursor="true">MKKYLLLIIAAGLTLNAADAETKWLKVGEDKNLKVYGLPWFAENDGLFYRLPVREQENITKTAWWMSKCPSGARVRFKTDSTSLKLKINHGMEESSRIAMWHMGAAAVSGIDLYLGPPQDNLFWMTTRPKDGSNEYEHTYFTSKSRQMREFTLYLPVYAELASLKVGVDSDAAVEGPTEYQIQKPIVVYGTSITQGACASRGSNSFAAIVGRRLNADIVNLGFSGSGCGEEIMARLIAEIDASVYIVDSVANMNAEFMEQRYEKFVTILRQTRPEIPVILMTKIRYAGEFEPKRKAVYDQQHKPLFETYEKFVKQGDKKVYLFDAGEIIKPGGDHPTVDGTHMTDTGFHIIADELTPFVASIISDKDK</sequence>
<dbReference type="InterPro" id="IPR013830">
    <property type="entry name" value="SGNH_hydro"/>
</dbReference>
<evidence type="ECO:0000259" key="2">
    <source>
        <dbReference type="Pfam" id="PF14606"/>
    </source>
</evidence>
<accession>A0A1Q2MHM1</accession>
<dbReference type="Proteomes" id="UP000188181">
    <property type="component" value="Chromosome"/>
</dbReference>
<keyword evidence="5" id="KW-1185">Reference proteome</keyword>
<feature type="signal peptide" evidence="1">
    <location>
        <begin position="1"/>
        <end position="20"/>
    </location>
</feature>
<dbReference type="Pfam" id="PF14606">
    <property type="entry name" value="Lipase_GDSL_3"/>
    <property type="match status" value="1"/>
</dbReference>
<proteinExistence type="predicted"/>
<dbReference type="Pfam" id="PF14607">
    <property type="entry name" value="GxDLY"/>
    <property type="match status" value="1"/>
</dbReference>
<dbReference type="SUPFAM" id="SSF52266">
    <property type="entry name" value="SGNH hydrolase"/>
    <property type="match status" value="1"/>
</dbReference>
<dbReference type="InterPro" id="IPR051532">
    <property type="entry name" value="Ester_Hydrolysis_Enzymes"/>
</dbReference>
<evidence type="ECO:0000256" key="1">
    <source>
        <dbReference type="SAM" id="SignalP"/>
    </source>
</evidence>